<evidence type="ECO:0000256" key="1">
    <source>
        <dbReference type="PROSITE-ProRule" id="PRU00409"/>
    </source>
</evidence>
<evidence type="ECO:0000313" key="4">
    <source>
        <dbReference type="Proteomes" id="UP000192520"/>
    </source>
</evidence>
<comment type="caution">
    <text evidence="3">The sequence shown here is derived from an EMBL/GenBank/DDBJ whole genome shotgun (WGS) entry which is preliminary data.</text>
</comment>
<dbReference type="GO" id="GO:0005524">
    <property type="term" value="F:ATP binding"/>
    <property type="evidence" value="ECO:0007669"/>
    <property type="project" value="UniProtKB-UniRule"/>
</dbReference>
<dbReference type="Proteomes" id="UP000192520">
    <property type="component" value="Unassembled WGS sequence"/>
</dbReference>
<dbReference type="SUPFAM" id="SSF56059">
    <property type="entry name" value="Glutathione synthetase ATP-binding domain-like"/>
    <property type="match status" value="1"/>
</dbReference>
<evidence type="ECO:0000259" key="2">
    <source>
        <dbReference type="PROSITE" id="PS50975"/>
    </source>
</evidence>
<feature type="domain" description="ATP-grasp" evidence="2">
    <location>
        <begin position="143"/>
        <end position="352"/>
    </location>
</feature>
<dbReference type="PROSITE" id="PS50975">
    <property type="entry name" value="ATP_GRASP"/>
    <property type="match status" value="1"/>
</dbReference>
<evidence type="ECO:0000313" key="3">
    <source>
        <dbReference type="EMBL" id="OQX51394.1"/>
    </source>
</evidence>
<keyword evidence="1" id="KW-0067">ATP-binding</keyword>
<accession>A0A1W9NZ32</accession>
<organism evidence="3 4">
    <name type="scientific">candidate division CPR3 bacterium 4484_211</name>
    <dbReference type="NCBI Taxonomy" id="1968527"/>
    <lineage>
        <taxon>Bacteria</taxon>
        <taxon>Bacteria division CPR3</taxon>
    </lineage>
</organism>
<dbReference type="GO" id="GO:0046872">
    <property type="term" value="F:metal ion binding"/>
    <property type="evidence" value="ECO:0007669"/>
    <property type="project" value="InterPro"/>
</dbReference>
<dbReference type="EMBL" id="MZGJ01000004">
    <property type="protein sequence ID" value="OQX51394.1"/>
    <property type="molecule type" value="Genomic_DNA"/>
</dbReference>
<proteinExistence type="predicted"/>
<dbReference type="STRING" id="1968527.B5M47_00880"/>
<gene>
    <name evidence="3" type="ORF">B5M47_00880</name>
</gene>
<keyword evidence="1" id="KW-0547">Nucleotide-binding</keyword>
<sequence>MLDQFATRLQQALWSRSLAAIHTRPILYNLVNFGLLPEPNLELTTIGRGRARLSVTLDKPGQPTPDLVFDPEGTHLPLLWDWMLSNPNGVLVGPYILYSSVFTRGAWDGFRTEADRLSKKRGLVQVYVPFRVTKLIEPKKNFAPILQGAGVDPPHFIEGTTPQLPEWEEVRSLFREKCVVQTDDSAGGSGTRIVGVYHTWSDAVHMLREAGPGMWYRVVEFVEGYETNGQAVVLPGGVVLVDPLSHKPSAGQISHITGGKPQGAVGDDWTNPWPERIQVQYLNVMVRVGQHLHQEFGYIGIFGIDFIIDLEGERVVPHEINARYQGTSFSHDRRALMKGRPSTFGLWLLAASGEEDFSWLRPEEYNRQSVAEAGGWQFDIHPLPEAELPLPVVGNMNGWWKWEAGRLVPANEKTGQILCWAARPGQVFTKRTRAGDPRLLAPAQVYSWGGLPAIFHSSQEELTIFGQQIIPAARKVMFG</sequence>
<reference evidence="4" key="1">
    <citation type="submission" date="2017-03" db="EMBL/GenBank/DDBJ databases">
        <title>Novel pathways for hydrocarbon cycling and metabolic interdependencies in hydrothermal sediment communities.</title>
        <authorList>
            <person name="Dombrowski N."/>
            <person name="Seitz K."/>
            <person name="Teske A."/>
            <person name="Baker B."/>
        </authorList>
    </citation>
    <scope>NUCLEOTIDE SEQUENCE [LARGE SCALE GENOMIC DNA]</scope>
</reference>
<dbReference type="InterPro" id="IPR011761">
    <property type="entry name" value="ATP-grasp"/>
</dbReference>
<dbReference type="Gene3D" id="3.30.470.20">
    <property type="entry name" value="ATP-grasp fold, B domain"/>
    <property type="match status" value="1"/>
</dbReference>
<name>A0A1W9NZ32_UNCC3</name>
<dbReference type="AlphaFoldDB" id="A0A1W9NZ32"/>
<protein>
    <recommendedName>
        <fullName evidence="2">ATP-grasp domain-containing protein</fullName>
    </recommendedName>
</protein>